<reference evidence="10 11" key="1">
    <citation type="submission" date="2018-09" db="EMBL/GenBank/DDBJ databases">
        <title>Phylogeny of the Shewanellaceae, and recommendation for two new genera, Pseudoshewanella and Parashewanella.</title>
        <authorList>
            <person name="Wang G."/>
        </authorList>
    </citation>
    <scope>NUCLEOTIDE SEQUENCE [LARGE SCALE GENOMIC DNA]</scope>
    <source>
        <strain evidence="10 11">KCTC 22492</strain>
    </source>
</reference>
<dbReference type="InterPro" id="IPR037066">
    <property type="entry name" value="Plug_dom_sf"/>
</dbReference>
<dbReference type="Gene3D" id="2.40.170.20">
    <property type="entry name" value="TonB-dependent receptor, beta-barrel domain"/>
    <property type="match status" value="1"/>
</dbReference>
<dbReference type="RefSeq" id="WP_121853311.1">
    <property type="nucleotide sequence ID" value="NZ_JAKILH010000039.1"/>
</dbReference>
<dbReference type="SUPFAM" id="SSF56935">
    <property type="entry name" value="Porins"/>
    <property type="match status" value="1"/>
</dbReference>
<keyword evidence="10" id="KW-0675">Receptor</keyword>
<dbReference type="PROSITE" id="PS01156">
    <property type="entry name" value="TONB_DEPENDENT_REC_2"/>
    <property type="match status" value="1"/>
</dbReference>
<accession>A0A3A6TXB7</accession>
<gene>
    <name evidence="10" type="ORF">D5R81_08930</name>
</gene>
<dbReference type="InterPro" id="IPR000531">
    <property type="entry name" value="Beta-barrel_TonB"/>
</dbReference>
<keyword evidence="5" id="KW-0998">Cell outer membrane</keyword>
<evidence type="ECO:0000256" key="7">
    <source>
        <dbReference type="SAM" id="SignalP"/>
    </source>
</evidence>
<keyword evidence="4 6" id="KW-0472">Membrane</keyword>
<evidence type="ECO:0000256" key="6">
    <source>
        <dbReference type="RuleBase" id="RU003357"/>
    </source>
</evidence>
<keyword evidence="2 7" id="KW-0732">Signal</keyword>
<evidence type="ECO:0000256" key="5">
    <source>
        <dbReference type="ARBA" id="ARBA00023237"/>
    </source>
</evidence>
<evidence type="ECO:0000256" key="2">
    <source>
        <dbReference type="ARBA" id="ARBA00022729"/>
    </source>
</evidence>
<dbReference type="GO" id="GO:0009279">
    <property type="term" value="C:cell outer membrane"/>
    <property type="evidence" value="ECO:0007669"/>
    <property type="project" value="UniProtKB-SubCell"/>
</dbReference>
<name>A0A3A6TXB7_9GAMM</name>
<dbReference type="Proteomes" id="UP000273022">
    <property type="component" value="Unassembled WGS sequence"/>
</dbReference>
<keyword evidence="11" id="KW-1185">Reference proteome</keyword>
<evidence type="ECO:0000259" key="9">
    <source>
        <dbReference type="Pfam" id="PF07715"/>
    </source>
</evidence>
<comment type="subcellular location">
    <subcellularLocation>
        <location evidence="1 6">Cell outer membrane</location>
    </subcellularLocation>
</comment>
<sequence>MFKKSMLATAINCSIFLGATAFSMNSFAADEVEKPVAQTQNTADELLEEEEETERIVVTGSRIRRAEFSEASPVQVISGDISRELGLFDAGSMLQSSNQALGVQYDSSFGGFVLDNGPGAATIGFRNLGAERTLVLINGRRMAPAGVGGAPTAADLNLIPGVMIDRIENLFDGASTVYGSDAVAGVANVILKSDIEGFEFDVSGTKPKGSGGEQITLSGMWGTTFDNGHLVVGAEYLERDAVSRAGNDWAKGCNERIWETNDGRIITRNAPTGPTARGDVDTCATFPLTNRITVNNFYGSLYSTPGFTNTGIPGWSETTVSMNTYNQFSDTAGWIPYDNDGDGEPDYAYVDGNGDGFIDVDLQDPRYAFQQSDKYNDSDYIAKNQRYSLMLSGEHNLQDDNDTTVYYEGLYSARKSPQVYDGAQIFEWVTPRNPYNVCGVNGVNCLGQIGGDFIPTWVRPVINLQGDRDYAEVDVSQYRAVTGITGNLSALEGIGLNNWYYDVYVSQSASSGTDIRQGINEERLKHSLDTSVLNDDGSVTCGDGTDGCVPVNLFSENIYQPSGGRLTPEEEEYLFIERYIKTEVSQFIVNGFIGGDLFTLPWNEESVAMILGAEYRKDKIESDPNAATSEGLLWGYFSDKGADGTRFMREAFTEFELPLVRGQSWAEEITLTASGRISDESFYDTAHTYSLKAVYRPTDWLTFRGTKGTSYRAPNLRERFLNGTSGFNTVFDPCVVPTDARISDPLNPNAADGYDAGLDERSDTTLAACRADGLDPTSLGLGTGDADFTDSYSVEIETGGTEELTPETSVAKTWGFVLEQPFSEDFDLSISATRYDIEVTNSIAEPSAGYSIGQCYSSDGVRSFCSRLGRDENGQISLVDGSFVNVGLLTSKGYDYNLYYSQEFILFDKGLDVSFDLQATQTTESLFDILGSVDDNLGEPDVPEWRGTAHLRMEYDNFVFNWQTQYIGGGREDWLDDDEEDFTSDNIGCRGLRNADGSEVLCREVGFTDDYFTHTASVGYEWDNYYIAFTVRNVLNEAPPRVDPNGSWSSNNVPLGVGYSQPRSFVLSASARF</sequence>
<dbReference type="Pfam" id="PF07715">
    <property type="entry name" value="Plug"/>
    <property type="match status" value="1"/>
</dbReference>
<evidence type="ECO:0000313" key="11">
    <source>
        <dbReference type="Proteomes" id="UP000273022"/>
    </source>
</evidence>
<comment type="similarity">
    <text evidence="6">Belongs to the TonB-dependent receptor family.</text>
</comment>
<dbReference type="AlphaFoldDB" id="A0A3A6TXB7"/>
<evidence type="ECO:0000313" key="10">
    <source>
        <dbReference type="EMBL" id="RJY16464.1"/>
    </source>
</evidence>
<keyword evidence="3 6" id="KW-0798">TonB box</keyword>
<dbReference type="EMBL" id="QYYH01000046">
    <property type="protein sequence ID" value="RJY16464.1"/>
    <property type="molecule type" value="Genomic_DNA"/>
</dbReference>
<evidence type="ECO:0000256" key="3">
    <source>
        <dbReference type="ARBA" id="ARBA00023077"/>
    </source>
</evidence>
<dbReference type="InterPro" id="IPR010917">
    <property type="entry name" value="TonB_rcpt_CS"/>
</dbReference>
<evidence type="ECO:0000259" key="8">
    <source>
        <dbReference type="Pfam" id="PF00593"/>
    </source>
</evidence>
<evidence type="ECO:0000256" key="1">
    <source>
        <dbReference type="ARBA" id="ARBA00004442"/>
    </source>
</evidence>
<protein>
    <submittedName>
        <fullName evidence="10">TonB-dependent receptor</fullName>
    </submittedName>
</protein>
<dbReference type="PANTHER" id="PTHR47234:SF2">
    <property type="entry name" value="TONB-DEPENDENT RECEPTOR"/>
    <property type="match status" value="1"/>
</dbReference>
<proteinExistence type="inferred from homology"/>
<dbReference type="Pfam" id="PF00593">
    <property type="entry name" value="TonB_dep_Rec_b-barrel"/>
    <property type="match status" value="1"/>
</dbReference>
<dbReference type="OrthoDB" id="176248at2"/>
<feature type="domain" description="TonB-dependent receptor-like beta-barrel" evidence="8">
    <location>
        <begin position="583"/>
        <end position="1034"/>
    </location>
</feature>
<feature type="chain" id="PRO_5017269213" evidence="7">
    <location>
        <begin position="29"/>
        <end position="1073"/>
    </location>
</feature>
<feature type="domain" description="TonB-dependent receptor plug" evidence="9">
    <location>
        <begin position="71"/>
        <end position="186"/>
    </location>
</feature>
<dbReference type="InterPro" id="IPR012910">
    <property type="entry name" value="Plug_dom"/>
</dbReference>
<dbReference type="PANTHER" id="PTHR47234">
    <property type="match status" value="1"/>
</dbReference>
<organism evidence="10 11">
    <name type="scientific">Parashewanella spongiae</name>
    <dbReference type="NCBI Taxonomy" id="342950"/>
    <lineage>
        <taxon>Bacteria</taxon>
        <taxon>Pseudomonadati</taxon>
        <taxon>Pseudomonadota</taxon>
        <taxon>Gammaproteobacteria</taxon>
        <taxon>Alteromonadales</taxon>
        <taxon>Shewanellaceae</taxon>
        <taxon>Parashewanella</taxon>
    </lineage>
</organism>
<dbReference type="InterPro" id="IPR036942">
    <property type="entry name" value="Beta-barrel_TonB_sf"/>
</dbReference>
<feature type="signal peptide" evidence="7">
    <location>
        <begin position="1"/>
        <end position="28"/>
    </location>
</feature>
<dbReference type="Gene3D" id="2.170.130.10">
    <property type="entry name" value="TonB-dependent receptor, plug domain"/>
    <property type="match status" value="1"/>
</dbReference>
<evidence type="ECO:0000256" key="4">
    <source>
        <dbReference type="ARBA" id="ARBA00023136"/>
    </source>
</evidence>
<comment type="caution">
    <text evidence="10">The sequence shown here is derived from an EMBL/GenBank/DDBJ whole genome shotgun (WGS) entry which is preliminary data.</text>
</comment>